<dbReference type="InterPro" id="IPR000305">
    <property type="entry name" value="GIY-YIG_endonuc"/>
</dbReference>
<evidence type="ECO:0000256" key="7">
    <source>
        <dbReference type="ARBA" id="ARBA00023236"/>
    </source>
</evidence>
<dbReference type="InterPro" id="IPR038476">
    <property type="entry name" value="UvrC_RNase_H_dom_sf"/>
</dbReference>
<dbReference type="CDD" id="cd10434">
    <property type="entry name" value="GIY-YIG_UvrC_Cho"/>
    <property type="match status" value="1"/>
</dbReference>
<dbReference type="HAMAP" id="MF_00203">
    <property type="entry name" value="UvrC"/>
    <property type="match status" value="1"/>
</dbReference>
<evidence type="ECO:0000259" key="15">
    <source>
        <dbReference type="PROSITE" id="PS50164"/>
    </source>
</evidence>
<dbReference type="Proteomes" id="UP000503096">
    <property type="component" value="Chromosome"/>
</dbReference>
<dbReference type="GO" id="GO:0009432">
    <property type="term" value="P:SOS response"/>
    <property type="evidence" value="ECO:0007669"/>
    <property type="project" value="UniProtKB-UniRule"/>
</dbReference>
<dbReference type="Gene3D" id="4.10.860.10">
    <property type="entry name" value="UVR domain"/>
    <property type="match status" value="1"/>
</dbReference>
<keyword evidence="7 13" id="KW-0742">SOS response</keyword>
<dbReference type="InterPro" id="IPR035901">
    <property type="entry name" value="GIY-YIG_endonuc_sf"/>
</dbReference>
<evidence type="ECO:0000256" key="9">
    <source>
        <dbReference type="ARBA" id="ARBA00061531"/>
    </source>
</evidence>
<dbReference type="InterPro" id="IPR010994">
    <property type="entry name" value="RuvA_2-like"/>
</dbReference>
<dbReference type="RefSeq" id="WP_212758035.1">
    <property type="nucleotide sequence ID" value="NZ_CP053073.1"/>
</dbReference>
<evidence type="ECO:0000259" key="16">
    <source>
        <dbReference type="PROSITE" id="PS50165"/>
    </source>
</evidence>
<dbReference type="InterPro" id="IPR001162">
    <property type="entry name" value="UvrC_RNase_H_dom"/>
</dbReference>
<keyword evidence="18" id="KW-1185">Reference proteome</keyword>
<dbReference type="PANTHER" id="PTHR30562">
    <property type="entry name" value="UVRC/OXIDOREDUCTASE"/>
    <property type="match status" value="1"/>
</dbReference>
<dbReference type="Pfam" id="PF08459">
    <property type="entry name" value="UvrC_RNaseH_dom"/>
    <property type="match status" value="1"/>
</dbReference>
<dbReference type="GO" id="GO:0006289">
    <property type="term" value="P:nucleotide-excision repair"/>
    <property type="evidence" value="ECO:0007669"/>
    <property type="project" value="UniProtKB-UniRule"/>
</dbReference>
<dbReference type="FunFam" id="1.10.150.20:FF:000005">
    <property type="entry name" value="UvrABC system protein C"/>
    <property type="match status" value="1"/>
</dbReference>
<dbReference type="Gene3D" id="1.10.150.20">
    <property type="entry name" value="5' to 3' exonuclease, C-terminal subdomain"/>
    <property type="match status" value="1"/>
</dbReference>
<evidence type="ECO:0000256" key="2">
    <source>
        <dbReference type="ARBA" id="ARBA00022490"/>
    </source>
</evidence>
<dbReference type="SUPFAM" id="SSF47781">
    <property type="entry name" value="RuvA domain 2-like"/>
    <property type="match status" value="1"/>
</dbReference>
<dbReference type="SUPFAM" id="SSF82771">
    <property type="entry name" value="GIY-YIG endonuclease"/>
    <property type="match status" value="1"/>
</dbReference>
<feature type="domain" description="GIY-YIG" evidence="15">
    <location>
        <begin position="16"/>
        <end position="94"/>
    </location>
</feature>
<feature type="domain" description="UVR" evidence="14">
    <location>
        <begin position="203"/>
        <end position="238"/>
    </location>
</feature>
<dbReference type="Pfam" id="PF14520">
    <property type="entry name" value="HHH_5"/>
    <property type="match status" value="1"/>
</dbReference>
<evidence type="ECO:0000256" key="8">
    <source>
        <dbReference type="ARBA" id="ARBA00059452"/>
    </source>
</evidence>
<dbReference type="GO" id="GO:0003677">
    <property type="term" value="F:DNA binding"/>
    <property type="evidence" value="ECO:0007669"/>
    <property type="project" value="UniProtKB-UniRule"/>
</dbReference>
<dbReference type="InParanoid" id="A0A6M4HBE7"/>
<evidence type="ECO:0000256" key="3">
    <source>
        <dbReference type="ARBA" id="ARBA00022763"/>
    </source>
</evidence>
<evidence type="ECO:0000256" key="6">
    <source>
        <dbReference type="ARBA" id="ARBA00023204"/>
    </source>
</evidence>
<keyword evidence="3 13" id="KW-0227">DNA damage</keyword>
<evidence type="ECO:0000256" key="10">
    <source>
        <dbReference type="ARBA" id="ARBA00062841"/>
    </source>
</evidence>
<dbReference type="SMART" id="SM00278">
    <property type="entry name" value="HhH1"/>
    <property type="match status" value="2"/>
</dbReference>
<organism evidence="17 18">
    <name type="scientific">Usitatibacter palustris</name>
    <dbReference type="NCBI Taxonomy" id="2732487"/>
    <lineage>
        <taxon>Bacteria</taxon>
        <taxon>Pseudomonadati</taxon>
        <taxon>Pseudomonadota</taxon>
        <taxon>Betaproteobacteria</taxon>
        <taxon>Nitrosomonadales</taxon>
        <taxon>Usitatibacteraceae</taxon>
        <taxon>Usitatibacter</taxon>
    </lineage>
</organism>
<dbReference type="InterPro" id="IPR036876">
    <property type="entry name" value="UVR_dom_sf"/>
</dbReference>
<dbReference type="GO" id="GO:0009381">
    <property type="term" value="F:excinuclease ABC activity"/>
    <property type="evidence" value="ECO:0007669"/>
    <property type="project" value="UniProtKB-UniRule"/>
</dbReference>
<evidence type="ECO:0000313" key="18">
    <source>
        <dbReference type="Proteomes" id="UP000503096"/>
    </source>
</evidence>
<dbReference type="Gene3D" id="3.40.1440.10">
    <property type="entry name" value="GIY-YIG endonuclease"/>
    <property type="match status" value="1"/>
</dbReference>
<dbReference type="SMART" id="SM00465">
    <property type="entry name" value="GIYc"/>
    <property type="match status" value="1"/>
</dbReference>
<evidence type="ECO:0000256" key="4">
    <source>
        <dbReference type="ARBA" id="ARBA00022769"/>
    </source>
</evidence>
<keyword evidence="6 13" id="KW-0234">DNA repair</keyword>
<dbReference type="FunCoup" id="A0A6M4HBE7">
    <property type="interactions" value="249"/>
</dbReference>
<evidence type="ECO:0000256" key="5">
    <source>
        <dbReference type="ARBA" id="ARBA00022881"/>
    </source>
</evidence>
<dbReference type="Pfam" id="PF22920">
    <property type="entry name" value="UvrC_RNaseH"/>
    <property type="match status" value="1"/>
</dbReference>
<evidence type="ECO:0000256" key="13">
    <source>
        <dbReference type="HAMAP-Rule" id="MF_00203"/>
    </source>
</evidence>
<dbReference type="InterPro" id="IPR003583">
    <property type="entry name" value="Hlx-hairpin-Hlx_DNA-bd_motif"/>
</dbReference>
<evidence type="ECO:0000313" key="17">
    <source>
        <dbReference type="EMBL" id="QJR15297.1"/>
    </source>
</evidence>
<dbReference type="GO" id="GO:0009380">
    <property type="term" value="C:excinuclease repair complex"/>
    <property type="evidence" value="ECO:0007669"/>
    <property type="project" value="InterPro"/>
</dbReference>
<dbReference type="AlphaFoldDB" id="A0A6M4HBE7"/>
<proteinExistence type="inferred from homology"/>
<accession>A0A6M4HBE7</accession>
<dbReference type="SUPFAM" id="SSF46600">
    <property type="entry name" value="C-terminal UvrC-binding domain of UvrB"/>
    <property type="match status" value="1"/>
</dbReference>
<name>A0A6M4HBE7_9PROT</name>
<dbReference type="InterPro" id="IPR001943">
    <property type="entry name" value="UVR_dom"/>
</dbReference>
<dbReference type="FunFam" id="3.40.1440.10:FF:000001">
    <property type="entry name" value="UvrABC system protein C"/>
    <property type="match status" value="1"/>
</dbReference>
<dbReference type="NCBIfam" id="TIGR00194">
    <property type="entry name" value="uvrC"/>
    <property type="match status" value="1"/>
</dbReference>
<protein>
    <recommendedName>
        <fullName evidence="11 13">UvrABC system protein C</fullName>
        <shortName evidence="13">Protein UvrC</shortName>
    </recommendedName>
    <alternativeName>
        <fullName evidence="12 13">Excinuclease ABC subunit C</fullName>
    </alternativeName>
</protein>
<dbReference type="EMBL" id="CP053073">
    <property type="protein sequence ID" value="QJR15297.1"/>
    <property type="molecule type" value="Genomic_DNA"/>
</dbReference>
<evidence type="ECO:0000259" key="14">
    <source>
        <dbReference type="PROSITE" id="PS50151"/>
    </source>
</evidence>
<dbReference type="NCBIfam" id="NF001824">
    <property type="entry name" value="PRK00558.1-5"/>
    <property type="match status" value="1"/>
</dbReference>
<comment type="subcellular location">
    <subcellularLocation>
        <location evidence="1 13">Cytoplasm</location>
    </subcellularLocation>
</comment>
<feature type="domain" description="UvrC family homology region profile" evidence="16">
    <location>
        <begin position="254"/>
        <end position="478"/>
    </location>
</feature>
<dbReference type="PANTHER" id="PTHR30562:SF1">
    <property type="entry name" value="UVRABC SYSTEM PROTEIN C"/>
    <property type="match status" value="1"/>
</dbReference>
<evidence type="ECO:0000256" key="11">
    <source>
        <dbReference type="ARBA" id="ARBA00067419"/>
    </source>
</evidence>
<keyword evidence="2 13" id="KW-0963">Cytoplasm</keyword>
<dbReference type="PROSITE" id="PS50151">
    <property type="entry name" value="UVR"/>
    <property type="match status" value="1"/>
</dbReference>
<dbReference type="PROSITE" id="PS50164">
    <property type="entry name" value="GIY_YIG"/>
    <property type="match status" value="1"/>
</dbReference>
<dbReference type="KEGG" id="upl:DSM104440_02116"/>
<evidence type="ECO:0000256" key="1">
    <source>
        <dbReference type="ARBA" id="ARBA00004496"/>
    </source>
</evidence>
<keyword evidence="5 13" id="KW-0267">Excision nuclease</keyword>
<sequence length="604" mass="66734">MSAAFDSAAFVATLPTLPGIYKFFNATGDLIYVGKAKDLKKRVSTYFQKAHPSPRTTLMVAQIGAAEFSTTRTEADALLLENNLIKSQHPRYNVLFRDDKSYGYILVTGHRYPQIRFYRGVQQKGNSYFGPFPSSWAVRETIGHLQKIFRLRTCDDSVFSHRSRPCLLYQIHRCSGPCVGLIEEGAYKHDVEQARQFLEGKDEVVTSDLMRKMDTAAVELRYEDAAQYRDRIQMLQRIRSGQAVESAGAGDVDIVAAVESQGVWCVALAMVRAGRHLGDRCFFPVNASGSDAASVVEAFLTQHYVQQPVPARIVADTLELEDAAALEEMLAALSEHAVKVISRPIGESRLWVETARHNAAIALAARLAAQATQEARGLALQEFMGADAPIARIECFDISHTMGEAPIASCVVYEKGAMQTSEYRRYNVKDVEPGDDYGAMRYALNVRYRPLAEGQGKVPDLILIDGGKGQLSAARGVMVELGLSDIPMMGVAKGEERKPGLEQLFIAGEEEARRLPPEHPALHLIQQIRDEAHRFAITGHRAKRGKARRASTLEEIDAVGPKRRQQLLAHFGGLQGVMAAGVEDLARVEGISRKLAERIYNALH</sequence>
<reference evidence="17 18" key="1">
    <citation type="submission" date="2020-04" db="EMBL/GenBank/DDBJ databases">
        <title>Usitatibacter rugosus gen. nov., sp. nov. and Usitatibacter palustris sp. nov., novel members of Usitatibacteraceae fam. nov. within the order Nitrosomonadales isolated from soil.</title>
        <authorList>
            <person name="Huber K.J."/>
            <person name="Neumann-Schaal M."/>
            <person name="Geppert A."/>
            <person name="Luckner M."/>
            <person name="Wanner G."/>
            <person name="Overmann J."/>
        </authorList>
    </citation>
    <scope>NUCLEOTIDE SEQUENCE [LARGE SCALE GENOMIC DNA]</scope>
    <source>
        <strain evidence="17 18">Swamp67</strain>
    </source>
</reference>
<dbReference type="Pfam" id="PF02151">
    <property type="entry name" value="UVR"/>
    <property type="match status" value="1"/>
</dbReference>
<dbReference type="PROSITE" id="PS50165">
    <property type="entry name" value="UVRC"/>
    <property type="match status" value="1"/>
</dbReference>
<comment type="function">
    <text evidence="8 13">The UvrABC repair system catalyzes the recognition and processing of DNA lesions. UvrC both incises the 5' and 3' sides of the lesion. The N-terminal half is responsible for the 3' incision and the C-terminal half is responsible for the 5' incision.</text>
</comment>
<dbReference type="FunFam" id="3.30.420.340:FF:000001">
    <property type="entry name" value="UvrABC system protein C"/>
    <property type="match status" value="1"/>
</dbReference>
<dbReference type="InterPro" id="IPR047296">
    <property type="entry name" value="GIY-YIG_UvrC_Cho"/>
</dbReference>
<comment type="subunit">
    <text evidence="10 13">Interacts with UvrB in an incision complex.</text>
</comment>
<dbReference type="InterPro" id="IPR004791">
    <property type="entry name" value="UvrC"/>
</dbReference>
<dbReference type="Pfam" id="PF01541">
    <property type="entry name" value="GIY-YIG"/>
    <property type="match status" value="1"/>
</dbReference>
<dbReference type="Gene3D" id="3.30.420.340">
    <property type="entry name" value="UvrC, RNAse H endonuclease domain"/>
    <property type="match status" value="1"/>
</dbReference>
<dbReference type="GO" id="GO:0005737">
    <property type="term" value="C:cytoplasm"/>
    <property type="evidence" value="ECO:0007669"/>
    <property type="project" value="UniProtKB-SubCell"/>
</dbReference>
<keyword evidence="4 13" id="KW-0228">DNA excision</keyword>
<gene>
    <name evidence="13 17" type="primary">uvrC</name>
    <name evidence="17" type="ORF">DSM104440_02116</name>
</gene>
<dbReference type="InterPro" id="IPR050066">
    <property type="entry name" value="UvrABC_protein_C"/>
</dbReference>
<evidence type="ECO:0000256" key="12">
    <source>
        <dbReference type="ARBA" id="ARBA00077138"/>
    </source>
</evidence>
<comment type="similarity">
    <text evidence="9 13">Belongs to the UvrC family.</text>
</comment>